<organism evidence="1 2">
    <name type="scientific">Pseudosulfitobacter pseudonitzschiae</name>
    <dbReference type="NCBI Taxonomy" id="1402135"/>
    <lineage>
        <taxon>Bacteria</taxon>
        <taxon>Pseudomonadati</taxon>
        <taxon>Pseudomonadota</taxon>
        <taxon>Alphaproteobacteria</taxon>
        <taxon>Rhodobacterales</taxon>
        <taxon>Roseobacteraceae</taxon>
        <taxon>Pseudosulfitobacter</taxon>
    </lineage>
</organism>
<protein>
    <submittedName>
        <fullName evidence="1">Uncharacterized protein</fullName>
    </submittedName>
</protein>
<gene>
    <name evidence="1" type="ORF">SUH3_03700</name>
</gene>
<proteinExistence type="predicted"/>
<comment type="caution">
    <text evidence="1">The sequence shown here is derived from an EMBL/GenBank/DDBJ whole genome shotgun (WGS) entry which is preliminary data.</text>
</comment>
<reference evidence="1 2" key="1">
    <citation type="submission" date="2014-01" db="EMBL/GenBank/DDBJ databases">
        <title>Sulfitobacter sp. H3 (MCCC 1A00686) Genome Sequencing.</title>
        <authorList>
            <person name="Lai Q."/>
            <person name="Hong Z."/>
        </authorList>
    </citation>
    <scope>NUCLEOTIDE SEQUENCE [LARGE SCALE GENOMIC DNA]</scope>
    <source>
        <strain evidence="1 2">H3</strain>
    </source>
</reference>
<dbReference type="RefSeq" id="WP_037921539.1">
    <property type="nucleotide sequence ID" value="NZ_CP054599.1"/>
</dbReference>
<dbReference type="EMBL" id="JAMD01000001">
    <property type="protein sequence ID" value="KEJ98110.1"/>
    <property type="molecule type" value="Genomic_DNA"/>
</dbReference>
<sequence length="207" mass="22208">MGKVEKITRNAKAKVVAADNTETAAPAADRVARRAKRLEKLAKASTVTFTVEPSVRQFMDAQAKAAGMNLTHYMQQMVETHVIQSAPADDALGQRLAAKRKVISDVVARAKAMDAAGKFDDHFILKVVQDIAKDDDFAAQYELASTGGAQAGSRAASRARVSLNQQIGRVIKKAVGARSKRTEGGKIARAQVQDAMISTYTLLDKPA</sequence>
<dbReference type="AlphaFoldDB" id="A0A073J8I4"/>
<dbReference type="OrthoDB" id="7722953at2"/>
<keyword evidence="2" id="KW-1185">Reference proteome</keyword>
<name>A0A073J8I4_9RHOB</name>
<evidence type="ECO:0000313" key="1">
    <source>
        <dbReference type="EMBL" id="KEJ98110.1"/>
    </source>
</evidence>
<accession>A0A073J8I4</accession>
<evidence type="ECO:0000313" key="2">
    <source>
        <dbReference type="Proteomes" id="UP000027746"/>
    </source>
</evidence>
<dbReference type="Proteomes" id="UP000027746">
    <property type="component" value="Unassembled WGS sequence"/>
</dbReference>
<dbReference type="GeneID" id="68870662"/>